<evidence type="ECO:0000313" key="3">
    <source>
        <dbReference type="RefSeq" id="XP_030977292.1"/>
    </source>
</evidence>
<dbReference type="RefSeq" id="XP_030977292.1">
    <property type="nucleotide sequence ID" value="XM_031132143.1"/>
</dbReference>
<reference evidence="3" key="3">
    <citation type="submission" date="2025-08" db="UniProtKB">
        <authorList>
            <consortium name="RefSeq"/>
        </authorList>
    </citation>
    <scope>IDENTIFICATION</scope>
    <source>
        <strain evidence="3">NI907</strain>
    </source>
</reference>
<proteinExistence type="predicted"/>
<protein>
    <submittedName>
        <fullName evidence="3">Uncharacterized protein</fullName>
    </submittedName>
</protein>
<name>A0A6P8AQX7_PYRGI</name>
<organism evidence="2 3">
    <name type="scientific">Pyricularia grisea</name>
    <name type="common">Crabgrass-specific blast fungus</name>
    <name type="synonym">Magnaporthe grisea</name>
    <dbReference type="NCBI Taxonomy" id="148305"/>
    <lineage>
        <taxon>Eukaryota</taxon>
        <taxon>Fungi</taxon>
        <taxon>Dikarya</taxon>
        <taxon>Ascomycota</taxon>
        <taxon>Pezizomycotina</taxon>
        <taxon>Sordariomycetes</taxon>
        <taxon>Sordariomycetidae</taxon>
        <taxon>Magnaporthales</taxon>
        <taxon>Pyriculariaceae</taxon>
        <taxon>Pyricularia</taxon>
    </lineage>
</organism>
<reference evidence="3" key="1">
    <citation type="journal article" date="2019" name="Mol. Biol. Evol.">
        <title>Blast fungal genomes show frequent chromosomal changes, gene gains and losses, and effector gene turnover.</title>
        <authorList>
            <person name="Gomez Luciano L.B."/>
            <person name="Jason Tsai I."/>
            <person name="Chuma I."/>
            <person name="Tosa Y."/>
            <person name="Chen Y.H."/>
            <person name="Li J.Y."/>
            <person name="Li M.Y."/>
            <person name="Jade Lu M.Y."/>
            <person name="Nakayashiki H."/>
            <person name="Li W.H."/>
        </authorList>
    </citation>
    <scope>NUCLEOTIDE SEQUENCE</scope>
    <source>
        <strain evidence="3">NI907</strain>
    </source>
</reference>
<gene>
    <name evidence="3" type="ORF">PgNI_12188</name>
</gene>
<feature type="region of interest" description="Disordered" evidence="1">
    <location>
        <begin position="1"/>
        <end position="41"/>
    </location>
</feature>
<reference evidence="3" key="2">
    <citation type="submission" date="2019-10" db="EMBL/GenBank/DDBJ databases">
        <authorList>
            <consortium name="NCBI Genome Project"/>
        </authorList>
    </citation>
    <scope>NUCLEOTIDE SEQUENCE</scope>
    <source>
        <strain evidence="3">NI907</strain>
    </source>
</reference>
<dbReference type="GeneID" id="41967048"/>
<dbReference type="KEGG" id="pgri:PgNI_12188"/>
<sequence>MLSAPGYAHHPMPSSSRCVAPSPADRPPKMDPTPSASFPWENPTADERYACFQSGVLQLHGRRWQGFEARYGRPGGEHATGHVDVGYYGVTVQIPLDELLLSVFWPSLECLSECPW</sequence>
<keyword evidence="2" id="KW-1185">Reference proteome</keyword>
<dbReference type="AlphaFoldDB" id="A0A6P8AQX7"/>
<evidence type="ECO:0000313" key="2">
    <source>
        <dbReference type="Proteomes" id="UP000515153"/>
    </source>
</evidence>
<evidence type="ECO:0000256" key="1">
    <source>
        <dbReference type="SAM" id="MobiDB-lite"/>
    </source>
</evidence>
<accession>A0A6P8AQX7</accession>
<dbReference type="Proteomes" id="UP000515153">
    <property type="component" value="Unplaced"/>
</dbReference>